<accession>A0ABM8AZS9</accession>
<sequence>MKRLTRQALLAFAMVLVATAAYATTSVFPTGTVKYSPDKTFNGYTLIAGGKARLVDMNGNLVNEWEGVNGFPAKMLPGGQLLSTGERWKGYIDDAITVKQLDWNGKTVWEFGKYAKVVKDPKNPAAGDMWISTQHHDLQHAGNPVYYVPGHSYKMKGKTLILGHKWHVNKDVSDHVLMDDTVYEVDANGKVIWEWVASEHFKEYGFDKDAIKAIKGWSPKAGAEKNGFDWWHQNCASYLGPNRWYDAGDKRFHPDNIIFDSREANILCIISHETGKVVWRLGPDYTQVAEAKIGQILGPHHTHMIPNGLPGGSNVMVYDNGGQAGYGAPNSMSPNGLATIHRFYSRVLEIDPVTKEVVWEYSIKSRKKPWKLFGYEEFSPFISSAQRLPNGNTLICEGSNGRFIEVTHEGEVVWEYISPYPGNIPGTNYVYRAYRVPYEWAPQGKHAEEVAVVPPANNSFQIPNVKGQKPRVGEMTGGGLLSNVSMTDEGEEVEVDTDDGPNTMPVY</sequence>
<gene>
    <name evidence="3" type="ORF">SYK_13840</name>
</gene>
<name>A0ABM8AZS9_9BACT</name>
<feature type="signal peptide" evidence="2">
    <location>
        <begin position="1"/>
        <end position="23"/>
    </location>
</feature>
<dbReference type="Pfam" id="PF05935">
    <property type="entry name" value="Arylsulfotrans"/>
    <property type="match status" value="1"/>
</dbReference>
<dbReference type="Proteomes" id="UP001317742">
    <property type="component" value="Chromosome"/>
</dbReference>
<feature type="chain" id="PRO_5047439233" evidence="2">
    <location>
        <begin position="24"/>
        <end position="507"/>
    </location>
</feature>
<protein>
    <submittedName>
        <fullName evidence="3">Thioredoxin</fullName>
    </submittedName>
</protein>
<dbReference type="PANTHER" id="PTHR35340:SF5">
    <property type="entry name" value="ASST-DOMAIN-CONTAINING PROTEIN"/>
    <property type="match status" value="1"/>
</dbReference>
<dbReference type="RefSeq" id="WP_281762893.1">
    <property type="nucleotide sequence ID" value="NZ_AP026709.1"/>
</dbReference>
<dbReference type="EMBL" id="AP026709">
    <property type="protein sequence ID" value="BDQ37024.1"/>
    <property type="molecule type" value="Genomic_DNA"/>
</dbReference>
<dbReference type="InterPro" id="IPR053143">
    <property type="entry name" value="Arylsulfate_ST"/>
</dbReference>
<evidence type="ECO:0000313" key="4">
    <source>
        <dbReference type="Proteomes" id="UP001317742"/>
    </source>
</evidence>
<feature type="region of interest" description="Disordered" evidence="1">
    <location>
        <begin position="467"/>
        <end position="507"/>
    </location>
</feature>
<dbReference type="PANTHER" id="PTHR35340">
    <property type="entry name" value="PQQ ENZYME REPEAT PROTEIN-RELATED"/>
    <property type="match status" value="1"/>
</dbReference>
<evidence type="ECO:0000256" key="1">
    <source>
        <dbReference type="SAM" id="MobiDB-lite"/>
    </source>
</evidence>
<dbReference type="SUPFAM" id="SSF63829">
    <property type="entry name" value="Calcium-dependent phosphotriesterase"/>
    <property type="match status" value="1"/>
</dbReference>
<dbReference type="InterPro" id="IPR010262">
    <property type="entry name" value="Arylsulfotransferase_bact"/>
</dbReference>
<keyword evidence="4" id="KW-1185">Reference proteome</keyword>
<evidence type="ECO:0000256" key="2">
    <source>
        <dbReference type="SAM" id="SignalP"/>
    </source>
</evidence>
<reference evidence="3 4" key="1">
    <citation type="submission" date="2022-08" db="EMBL/GenBank/DDBJ databases">
        <title>Genome Sequence of the sulphate-reducing bacterium, Pseudodesulfovibrio sp. SYK.</title>
        <authorList>
            <person name="Kondo R."/>
            <person name="Kataoka T."/>
        </authorList>
    </citation>
    <scope>NUCLEOTIDE SEQUENCE [LARGE SCALE GENOMIC DNA]</scope>
    <source>
        <strain evidence="3 4">SYK</strain>
    </source>
</reference>
<feature type="compositionally biased region" description="Acidic residues" evidence="1">
    <location>
        <begin position="488"/>
        <end position="499"/>
    </location>
</feature>
<keyword evidence="2" id="KW-0732">Signal</keyword>
<evidence type="ECO:0000313" key="3">
    <source>
        <dbReference type="EMBL" id="BDQ37024.1"/>
    </source>
</evidence>
<organism evidence="3 4">
    <name type="scientific">Pseudodesulfovibrio nedwellii</name>
    <dbReference type="NCBI Taxonomy" id="2973072"/>
    <lineage>
        <taxon>Bacteria</taxon>
        <taxon>Pseudomonadati</taxon>
        <taxon>Thermodesulfobacteriota</taxon>
        <taxon>Desulfovibrionia</taxon>
        <taxon>Desulfovibrionales</taxon>
        <taxon>Desulfovibrionaceae</taxon>
    </lineage>
</organism>
<proteinExistence type="predicted"/>